<keyword evidence="1" id="KW-1133">Transmembrane helix</keyword>
<evidence type="ECO:0000313" key="2">
    <source>
        <dbReference type="EMBL" id="OCC15810.1"/>
    </source>
</evidence>
<keyword evidence="1" id="KW-0472">Membrane</keyword>
<dbReference type="Proteomes" id="UP000093080">
    <property type="component" value="Unassembled WGS sequence"/>
</dbReference>
<dbReference type="PANTHER" id="PTHR39650">
    <property type="entry name" value="CDP-ARCHAEOL SYNTHASE"/>
    <property type="match status" value="1"/>
</dbReference>
<dbReference type="Pfam" id="PF01864">
    <property type="entry name" value="CarS-like"/>
    <property type="match status" value="1"/>
</dbReference>
<dbReference type="AlphaFoldDB" id="A0A1B9F7E1"/>
<proteinExistence type="predicted"/>
<name>A0A1B9F7E1_9BACT</name>
<organism evidence="2 3">
    <name type="scientific">Dissulfuribacter thermophilus</name>
    <dbReference type="NCBI Taxonomy" id="1156395"/>
    <lineage>
        <taxon>Bacteria</taxon>
        <taxon>Pseudomonadati</taxon>
        <taxon>Thermodesulfobacteriota</taxon>
        <taxon>Dissulfuribacteria</taxon>
        <taxon>Dissulfuribacterales</taxon>
        <taxon>Dissulfuribacteraceae</taxon>
        <taxon>Dissulfuribacter</taxon>
    </lineage>
</organism>
<evidence type="ECO:0000313" key="3">
    <source>
        <dbReference type="Proteomes" id="UP000093080"/>
    </source>
</evidence>
<dbReference type="RefSeq" id="WP_161939897.1">
    <property type="nucleotide sequence ID" value="NZ_MAGO01000003.1"/>
</dbReference>
<gene>
    <name evidence="2" type="ORF">DBT_0735</name>
</gene>
<dbReference type="STRING" id="1156395.DBT_0735"/>
<evidence type="ECO:0000256" key="1">
    <source>
        <dbReference type="SAM" id="Phobius"/>
    </source>
</evidence>
<keyword evidence="3" id="KW-1185">Reference proteome</keyword>
<dbReference type="InterPro" id="IPR032690">
    <property type="entry name" value="CarS"/>
</dbReference>
<feature type="transmembrane region" description="Helical" evidence="1">
    <location>
        <begin position="70"/>
        <end position="92"/>
    </location>
</feature>
<sequence>MEWWPLIRKDLLVLLLLSIANSAPILARLILKDRFSLPLDLGVKWIDGRPILGSHKTIRGVISSIVCTALFSRLIGFSLVTGALLSVISMFSDLLSSFIKRRCGLKSGAKATGLDQIPEALVPLIVLKDRLSLTYYDIVAIVTLFFYWKFYFLRYCMC</sequence>
<evidence type="ECO:0008006" key="4">
    <source>
        <dbReference type="Google" id="ProtNLM"/>
    </source>
</evidence>
<reference evidence="2 3" key="1">
    <citation type="submission" date="2016-06" db="EMBL/GenBank/DDBJ databases">
        <title>Respiratory ammonification of nitrate coupled to the oxidation of elemental sulfur in deep-sea autotrophic thermophilic bacteria.</title>
        <authorList>
            <person name="Slobodkina G.B."/>
            <person name="Mardanov A.V."/>
            <person name="Ravin N.V."/>
            <person name="Frolova A.A."/>
            <person name="Viryasiv M.B."/>
            <person name="Chernyh N.A."/>
            <person name="Bonch-Osmolovskaya E.A."/>
            <person name="Slobodkin A.I."/>
        </authorList>
    </citation>
    <scope>NUCLEOTIDE SEQUENCE [LARGE SCALE GENOMIC DNA]</scope>
    <source>
        <strain evidence="2 3">S69</strain>
    </source>
</reference>
<keyword evidence="1" id="KW-0812">Transmembrane</keyword>
<comment type="caution">
    <text evidence="2">The sequence shown here is derived from an EMBL/GenBank/DDBJ whole genome shotgun (WGS) entry which is preliminary data.</text>
</comment>
<dbReference type="PANTHER" id="PTHR39650:SF1">
    <property type="entry name" value="CDP-ARCHAEOL SYNTHASE"/>
    <property type="match status" value="1"/>
</dbReference>
<dbReference type="EMBL" id="MAGO01000003">
    <property type="protein sequence ID" value="OCC15810.1"/>
    <property type="molecule type" value="Genomic_DNA"/>
</dbReference>
<protein>
    <recommendedName>
        <fullName evidence="4">CDP-archaeol synthase</fullName>
    </recommendedName>
</protein>
<accession>A0A1B9F7E1</accession>
<feature type="transmembrane region" description="Helical" evidence="1">
    <location>
        <begin position="133"/>
        <end position="152"/>
    </location>
</feature>